<dbReference type="EMBL" id="CP109495">
    <property type="protein sequence ID" value="WUX54573.1"/>
    <property type="molecule type" value="Genomic_DNA"/>
</dbReference>
<keyword evidence="4" id="KW-1185">Reference proteome</keyword>
<dbReference type="InterPro" id="IPR054210">
    <property type="entry name" value="DUF6917"/>
</dbReference>
<accession>A0ABZ2AB29</accession>
<dbReference type="Pfam" id="PF21891">
    <property type="entry name" value="DUF6917"/>
    <property type="match status" value="1"/>
</dbReference>
<gene>
    <name evidence="3" type="ORF">OG442_25140</name>
</gene>
<evidence type="ECO:0000256" key="1">
    <source>
        <dbReference type="SAM" id="MobiDB-lite"/>
    </source>
</evidence>
<protein>
    <recommendedName>
        <fullName evidence="2">DUF6917 domain-containing protein</fullName>
    </recommendedName>
</protein>
<evidence type="ECO:0000313" key="3">
    <source>
        <dbReference type="EMBL" id="WUX54573.1"/>
    </source>
</evidence>
<dbReference type="GeneID" id="91342413"/>
<feature type="region of interest" description="Disordered" evidence="1">
    <location>
        <begin position="138"/>
        <end position="161"/>
    </location>
</feature>
<dbReference type="Proteomes" id="UP001432209">
    <property type="component" value="Chromosome"/>
</dbReference>
<name>A0ABZ2AB29_STRNV</name>
<dbReference type="RefSeq" id="WP_329078219.1">
    <property type="nucleotide sequence ID" value="NZ_CP108849.2"/>
</dbReference>
<feature type="region of interest" description="Disordered" evidence="1">
    <location>
        <begin position="1"/>
        <end position="26"/>
    </location>
</feature>
<evidence type="ECO:0000259" key="2">
    <source>
        <dbReference type="Pfam" id="PF21891"/>
    </source>
</evidence>
<evidence type="ECO:0000313" key="4">
    <source>
        <dbReference type="Proteomes" id="UP001432209"/>
    </source>
</evidence>
<sequence length="161" mass="17600">MPNRTAYGPPAPALIEPSPENGDKRTVRSEVVKVLRHRRTDRGMRLEEFASRCVRQGELHELVTTDHVETEEGARIDRVGFLGFVEISVAGVLDRGDIVLVDGEPIGTLLGFDACHFPNHYNVLIHTAWTLTGPEAGLRPGSQVTFRPPPSTDGDPGTGRP</sequence>
<feature type="domain" description="DUF6917" evidence="2">
    <location>
        <begin position="22"/>
        <end position="147"/>
    </location>
</feature>
<organism evidence="3 4">
    <name type="scientific">Streptomyces niveus</name>
    <name type="common">Streptomyces spheroides</name>
    <dbReference type="NCBI Taxonomy" id="193462"/>
    <lineage>
        <taxon>Bacteria</taxon>
        <taxon>Bacillati</taxon>
        <taxon>Actinomycetota</taxon>
        <taxon>Actinomycetes</taxon>
        <taxon>Kitasatosporales</taxon>
        <taxon>Streptomycetaceae</taxon>
        <taxon>Streptomyces</taxon>
    </lineage>
</organism>
<proteinExistence type="predicted"/>
<reference evidence="3" key="1">
    <citation type="submission" date="2022-10" db="EMBL/GenBank/DDBJ databases">
        <title>The complete genomes of actinobacterial strains from the NBC collection.</title>
        <authorList>
            <person name="Joergensen T.S."/>
            <person name="Alvarez Arevalo M."/>
            <person name="Sterndorff E.B."/>
            <person name="Faurdal D."/>
            <person name="Vuksanovic O."/>
            <person name="Mourched A.-S."/>
            <person name="Charusanti P."/>
            <person name="Shaw S."/>
            <person name="Blin K."/>
            <person name="Weber T."/>
        </authorList>
    </citation>
    <scope>NUCLEOTIDE SEQUENCE</scope>
    <source>
        <strain evidence="3">NBC_01432</strain>
    </source>
</reference>